<evidence type="ECO:0000313" key="3">
    <source>
        <dbReference type="Proteomes" id="UP001347796"/>
    </source>
</evidence>
<organism evidence="2 3">
    <name type="scientific">Patella caerulea</name>
    <name type="common">Rayed Mediterranean limpet</name>
    <dbReference type="NCBI Taxonomy" id="87958"/>
    <lineage>
        <taxon>Eukaryota</taxon>
        <taxon>Metazoa</taxon>
        <taxon>Spiralia</taxon>
        <taxon>Lophotrochozoa</taxon>
        <taxon>Mollusca</taxon>
        <taxon>Gastropoda</taxon>
        <taxon>Patellogastropoda</taxon>
        <taxon>Patelloidea</taxon>
        <taxon>Patellidae</taxon>
        <taxon>Patella</taxon>
    </lineage>
</organism>
<reference evidence="2 3" key="1">
    <citation type="submission" date="2024-01" db="EMBL/GenBank/DDBJ databases">
        <title>The genome of the rayed Mediterranean limpet Patella caerulea (Linnaeus, 1758).</title>
        <authorList>
            <person name="Anh-Thu Weber A."/>
            <person name="Halstead-Nussloch G."/>
        </authorList>
    </citation>
    <scope>NUCLEOTIDE SEQUENCE [LARGE SCALE GENOMIC DNA]</scope>
    <source>
        <strain evidence="2">AATW-2023a</strain>
        <tissue evidence="2">Whole specimen</tissue>
    </source>
</reference>
<feature type="chain" id="PRO_5042944759" evidence="1">
    <location>
        <begin position="22"/>
        <end position="77"/>
    </location>
</feature>
<sequence length="77" mass="8662">MVSKTTLVLLLAIVIMATVKGKAVGKSERRSSCVRNFCSVGENPCCGQNKICHCFGDRAKCRVGLCRDIKPRYEYYW</sequence>
<comment type="caution">
    <text evidence="2">The sequence shown here is derived from an EMBL/GenBank/DDBJ whole genome shotgun (WGS) entry which is preliminary data.</text>
</comment>
<dbReference type="EMBL" id="JAZGQO010000011">
    <property type="protein sequence ID" value="KAK6173255.1"/>
    <property type="molecule type" value="Genomic_DNA"/>
</dbReference>
<protein>
    <submittedName>
        <fullName evidence="2">Uncharacterized protein</fullName>
    </submittedName>
</protein>
<feature type="signal peptide" evidence="1">
    <location>
        <begin position="1"/>
        <end position="21"/>
    </location>
</feature>
<evidence type="ECO:0000313" key="2">
    <source>
        <dbReference type="EMBL" id="KAK6173255.1"/>
    </source>
</evidence>
<dbReference type="Proteomes" id="UP001347796">
    <property type="component" value="Unassembled WGS sequence"/>
</dbReference>
<proteinExistence type="predicted"/>
<evidence type="ECO:0000256" key="1">
    <source>
        <dbReference type="SAM" id="SignalP"/>
    </source>
</evidence>
<keyword evidence="3" id="KW-1185">Reference proteome</keyword>
<accession>A0AAN8JDU5</accession>
<keyword evidence="1" id="KW-0732">Signal</keyword>
<gene>
    <name evidence="2" type="ORF">SNE40_016740</name>
</gene>
<name>A0AAN8JDU5_PATCE</name>
<dbReference type="AlphaFoldDB" id="A0AAN8JDU5"/>